<dbReference type="CDD" id="cd10030">
    <property type="entry name" value="UDG-F4_TTUDGA_SPO1dp_like"/>
    <property type="match status" value="1"/>
</dbReference>
<evidence type="ECO:0000256" key="1">
    <source>
        <dbReference type="ARBA" id="ARBA00006521"/>
    </source>
</evidence>
<evidence type="ECO:0000256" key="7">
    <source>
        <dbReference type="ARBA" id="ARBA00023004"/>
    </source>
</evidence>
<evidence type="ECO:0000313" key="11">
    <source>
        <dbReference type="EMBL" id="SFN32883.1"/>
    </source>
</evidence>
<dbReference type="SMART" id="SM00987">
    <property type="entry name" value="UreE_C"/>
    <property type="match status" value="1"/>
</dbReference>
<keyword evidence="5" id="KW-0227">DNA damage</keyword>
<protein>
    <recommendedName>
        <fullName evidence="2">Type-4 uracil-DNA glycosylase</fullName>
    </recommendedName>
</protein>
<evidence type="ECO:0000313" key="12">
    <source>
        <dbReference type="Proteomes" id="UP000183107"/>
    </source>
</evidence>
<organism evidence="11 12">
    <name type="scientific">Nitrosospira briensis</name>
    <dbReference type="NCBI Taxonomy" id="35799"/>
    <lineage>
        <taxon>Bacteria</taxon>
        <taxon>Pseudomonadati</taxon>
        <taxon>Pseudomonadota</taxon>
        <taxon>Betaproteobacteria</taxon>
        <taxon>Nitrosomonadales</taxon>
        <taxon>Nitrosomonadaceae</taxon>
        <taxon>Nitrosospira</taxon>
    </lineage>
</organism>
<dbReference type="NCBIfam" id="TIGR00758">
    <property type="entry name" value="UDG_fam4"/>
    <property type="match status" value="1"/>
</dbReference>
<dbReference type="EMBL" id="FOVJ01000001">
    <property type="protein sequence ID" value="SFN32883.1"/>
    <property type="molecule type" value="Genomic_DNA"/>
</dbReference>
<dbReference type="RefSeq" id="WP_074794202.1">
    <property type="nucleotide sequence ID" value="NZ_FOVJ01000001.1"/>
</dbReference>
<evidence type="ECO:0000256" key="2">
    <source>
        <dbReference type="ARBA" id="ARBA00019403"/>
    </source>
</evidence>
<evidence type="ECO:0000259" key="10">
    <source>
        <dbReference type="SMART" id="SM00986"/>
    </source>
</evidence>
<dbReference type="NCBIfam" id="TIGR03914">
    <property type="entry name" value="UDG_fam_dom"/>
    <property type="match status" value="1"/>
</dbReference>
<keyword evidence="4" id="KW-0479">Metal-binding</keyword>
<keyword evidence="6" id="KW-0378">Hydrolase</keyword>
<evidence type="ECO:0000256" key="8">
    <source>
        <dbReference type="ARBA" id="ARBA00023014"/>
    </source>
</evidence>
<evidence type="ECO:0000256" key="5">
    <source>
        <dbReference type="ARBA" id="ARBA00022763"/>
    </source>
</evidence>
<keyword evidence="3" id="KW-0004">4Fe-4S</keyword>
<evidence type="ECO:0000256" key="9">
    <source>
        <dbReference type="ARBA" id="ARBA00023204"/>
    </source>
</evidence>
<comment type="similarity">
    <text evidence="1">Belongs to the uracil-DNA glycosylase (UDG) superfamily. Type 4 (UDGa) family.</text>
</comment>
<evidence type="ECO:0000256" key="3">
    <source>
        <dbReference type="ARBA" id="ARBA00022485"/>
    </source>
</evidence>
<gene>
    <name evidence="11" type="ORF">SAMN05216386_0504</name>
</gene>
<dbReference type="GO" id="GO:0006281">
    <property type="term" value="P:DNA repair"/>
    <property type="evidence" value="ECO:0007669"/>
    <property type="project" value="UniProtKB-KW"/>
</dbReference>
<accession>A0A1I4Y586</accession>
<dbReference type="GO" id="GO:0097506">
    <property type="term" value="F:deaminated base DNA N-glycosylase activity"/>
    <property type="evidence" value="ECO:0007669"/>
    <property type="project" value="UniProtKB-ARBA"/>
</dbReference>
<dbReference type="SUPFAM" id="SSF52141">
    <property type="entry name" value="Uracil-DNA glycosylase-like"/>
    <property type="match status" value="1"/>
</dbReference>
<feature type="domain" description="Uracil-DNA glycosylase-like" evidence="10">
    <location>
        <begin position="43"/>
        <end position="202"/>
    </location>
</feature>
<dbReference type="Proteomes" id="UP000183107">
    <property type="component" value="Unassembled WGS sequence"/>
</dbReference>
<keyword evidence="12" id="KW-1185">Reference proteome</keyword>
<dbReference type="AlphaFoldDB" id="A0A1I4Y586"/>
<dbReference type="SMART" id="SM00986">
    <property type="entry name" value="UDG"/>
    <property type="match status" value="1"/>
</dbReference>
<sequence>MKTYTDDASHPAEQAGNSIEALRKAAAACRACPLWQNATQTVFGEGPSHAPIMLVGEQPGDREDITGRPFVGPAGQLLERALAAVDIPREDVYVTNAVKHFKFEARGKRRMHKKPVDSEIIACYDWLKREIELLTPRLVVALGATAARSLLGRATPITINRGKLRDYATGISLLITIHPSFLLRMPGRDKDDEYERFVDDLKLAKPFLR</sequence>
<dbReference type="STRING" id="1266925.GCA_000619905_00206"/>
<dbReference type="InterPro" id="IPR005122">
    <property type="entry name" value="Uracil-DNA_glycosylase-like"/>
</dbReference>
<evidence type="ECO:0000256" key="4">
    <source>
        <dbReference type="ARBA" id="ARBA00022723"/>
    </source>
</evidence>
<dbReference type="GO" id="GO:0051539">
    <property type="term" value="F:4 iron, 4 sulfur cluster binding"/>
    <property type="evidence" value="ECO:0007669"/>
    <property type="project" value="UniProtKB-KW"/>
</dbReference>
<reference evidence="12" key="1">
    <citation type="submission" date="2016-10" db="EMBL/GenBank/DDBJ databases">
        <authorList>
            <person name="Varghese N."/>
        </authorList>
    </citation>
    <scope>NUCLEOTIDE SEQUENCE [LARGE SCALE GENOMIC DNA]</scope>
    <source>
        <strain evidence="12">Nsp8</strain>
    </source>
</reference>
<dbReference type="PANTHER" id="PTHR33693">
    <property type="entry name" value="TYPE-5 URACIL-DNA GLYCOSYLASE"/>
    <property type="match status" value="1"/>
</dbReference>
<evidence type="ECO:0000256" key="6">
    <source>
        <dbReference type="ARBA" id="ARBA00022801"/>
    </source>
</evidence>
<proteinExistence type="inferred from homology"/>
<dbReference type="Gene3D" id="3.40.470.10">
    <property type="entry name" value="Uracil-DNA glycosylase-like domain"/>
    <property type="match status" value="1"/>
</dbReference>
<keyword evidence="8" id="KW-0411">Iron-sulfur</keyword>
<dbReference type="GO" id="GO:0046872">
    <property type="term" value="F:metal ion binding"/>
    <property type="evidence" value="ECO:0007669"/>
    <property type="project" value="UniProtKB-KW"/>
</dbReference>
<dbReference type="InterPro" id="IPR005273">
    <property type="entry name" value="Ura-DNA_glyco_family4"/>
</dbReference>
<dbReference type="InterPro" id="IPR051536">
    <property type="entry name" value="UDG_Type-4/5"/>
</dbReference>
<dbReference type="PANTHER" id="PTHR33693:SF9">
    <property type="entry name" value="TYPE-4 URACIL-DNA GLYCOSYLASE"/>
    <property type="match status" value="1"/>
</dbReference>
<dbReference type="Pfam" id="PF03167">
    <property type="entry name" value="UDG"/>
    <property type="match status" value="1"/>
</dbReference>
<name>A0A1I4Y586_9PROT</name>
<keyword evidence="7" id="KW-0408">Iron</keyword>
<keyword evidence="9" id="KW-0234">DNA repair</keyword>
<dbReference type="OrthoDB" id="5290748at2"/>
<dbReference type="InterPro" id="IPR036895">
    <property type="entry name" value="Uracil-DNA_glycosylase-like_sf"/>
</dbReference>